<dbReference type="EMBL" id="CP019082">
    <property type="protein sequence ID" value="APW61338.1"/>
    <property type="molecule type" value="Genomic_DNA"/>
</dbReference>
<dbReference type="AlphaFoldDB" id="A0A1U7CR05"/>
<evidence type="ECO:0000313" key="3">
    <source>
        <dbReference type="EMBL" id="APW61338.1"/>
    </source>
</evidence>
<dbReference type="PROSITE" id="PS51257">
    <property type="entry name" value="PROKAR_LIPOPROTEIN"/>
    <property type="match status" value="1"/>
</dbReference>
<protein>
    <recommendedName>
        <fullName evidence="5">Secreted protein</fullName>
    </recommendedName>
</protein>
<name>A0A1U7CR05_9BACT</name>
<feature type="region of interest" description="Disordered" evidence="1">
    <location>
        <begin position="37"/>
        <end position="86"/>
    </location>
</feature>
<feature type="signal peptide" evidence="2">
    <location>
        <begin position="1"/>
        <end position="18"/>
    </location>
</feature>
<sequence length="86" mass="9003">MIRLSAIAALFVLSAALAGCGGGEAAPNDVSQLPELSAEERDAMTQHDSAVADEEKATMLLTPAEKGSKRSSKKRVDPTSAEAERF</sequence>
<evidence type="ECO:0000256" key="2">
    <source>
        <dbReference type="SAM" id="SignalP"/>
    </source>
</evidence>
<proteinExistence type="predicted"/>
<evidence type="ECO:0000256" key="1">
    <source>
        <dbReference type="SAM" id="MobiDB-lite"/>
    </source>
</evidence>
<dbReference type="STRING" id="1387353.BSF38_02852"/>
<accession>A0A1U7CR05</accession>
<dbReference type="KEGG" id="pbor:BSF38_02852"/>
<dbReference type="Proteomes" id="UP000186309">
    <property type="component" value="Chromosome"/>
</dbReference>
<reference evidence="4" key="1">
    <citation type="submission" date="2016-12" db="EMBL/GenBank/DDBJ databases">
        <title>Comparative genomics of four Isosphaeraceae planctomycetes: a common pool of plasmids and glycoside hydrolase genes.</title>
        <authorList>
            <person name="Ivanova A."/>
        </authorList>
    </citation>
    <scope>NUCLEOTIDE SEQUENCE [LARGE SCALE GENOMIC DNA]</scope>
    <source>
        <strain evidence="4">PX4</strain>
    </source>
</reference>
<feature type="chain" id="PRO_5012030038" description="Secreted protein" evidence="2">
    <location>
        <begin position="19"/>
        <end position="86"/>
    </location>
</feature>
<dbReference type="RefSeq" id="WP_076346610.1">
    <property type="nucleotide sequence ID" value="NZ_CP019082.1"/>
</dbReference>
<keyword evidence="2" id="KW-0732">Signal</keyword>
<evidence type="ECO:0000313" key="4">
    <source>
        <dbReference type="Proteomes" id="UP000186309"/>
    </source>
</evidence>
<feature type="compositionally biased region" description="Basic and acidic residues" evidence="1">
    <location>
        <begin position="74"/>
        <end position="86"/>
    </location>
</feature>
<organism evidence="3 4">
    <name type="scientific">Paludisphaera borealis</name>
    <dbReference type="NCBI Taxonomy" id="1387353"/>
    <lineage>
        <taxon>Bacteria</taxon>
        <taxon>Pseudomonadati</taxon>
        <taxon>Planctomycetota</taxon>
        <taxon>Planctomycetia</taxon>
        <taxon>Isosphaerales</taxon>
        <taxon>Isosphaeraceae</taxon>
        <taxon>Paludisphaera</taxon>
    </lineage>
</organism>
<evidence type="ECO:0008006" key="5">
    <source>
        <dbReference type="Google" id="ProtNLM"/>
    </source>
</evidence>
<keyword evidence="4" id="KW-1185">Reference proteome</keyword>
<gene>
    <name evidence="3" type="ORF">BSF38_02852</name>
</gene>